<reference evidence="7 8" key="1">
    <citation type="submission" date="2017-06" db="EMBL/GenBank/DDBJ databases">
        <authorList>
            <person name="Kim H.J."/>
            <person name="Triplett B.A."/>
        </authorList>
    </citation>
    <scope>NUCLEOTIDE SEQUENCE [LARGE SCALE GENOMIC DNA]</scope>
    <source>
        <strain evidence="7 8">13146</strain>
    </source>
</reference>
<dbReference type="PANTHER" id="PTHR10884:SF14">
    <property type="entry name" value="NADH DEHYDROGENASE [UBIQUINONE] IRON-SULFUR PROTEIN 3, MITOCHONDRIAL"/>
    <property type="match status" value="1"/>
</dbReference>
<dbReference type="NCBIfam" id="NF004730">
    <property type="entry name" value="PRK06074.1-1"/>
    <property type="match status" value="1"/>
</dbReference>
<comment type="caution">
    <text evidence="7">The sequence shown here is derived from an EMBL/GenBank/DDBJ whole genome shotgun (WGS) entry which is preliminary data.</text>
</comment>
<keyword evidence="2 3" id="KW-0813">Transport</keyword>
<dbReference type="InterPro" id="IPR020396">
    <property type="entry name" value="NADH_UbQ_OxRdtase_CS"/>
</dbReference>
<evidence type="ECO:0000256" key="4">
    <source>
        <dbReference type="RuleBase" id="RU003456"/>
    </source>
</evidence>
<dbReference type="OrthoDB" id="9803286at2"/>
<dbReference type="Gene3D" id="3.30.460.80">
    <property type="entry name" value="NADH:ubiquinone oxidoreductase, 30kDa subunit"/>
    <property type="match status" value="1"/>
</dbReference>
<keyword evidence="3 4" id="KW-0520">NAD</keyword>
<keyword evidence="3" id="KW-0472">Membrane</keyword>
<evidence type="ECO:0000256" key="2">
    <source>
        <dbReference type="ARBA" id="ARBA00022448"/>
    </source>
</evidence>
<evidence type="ECO:0000259" key="6">
    <source>
        <dbReference type="Pfam" id="PF00329"/>
    </source>
</evidence>
<dbReference type="HAMAP" id="MF_01357">
    <property type="entry name" value="NDH1_NuoC"/>
    <property type="match status" value="1"/>
</dbReference>
<dbReference type="InterPro" id="IPR001268">
    <property type="entry name" value="NADH_UbQ_OxRdtase_30kDa_su"/>
</dbReference>
<dbReference type="EMBL" id="NIVS01000008">
    <property type="protein sequence ID" value="OWQ56124.1"/>
    <property type="molecule type" value="Genomic_DNA"/>
</dbReference>
<comment type="similarity">
    <text evidence="1 3 4">Belongs to the complex I 30 kDa subunit family.</text>
</comment>
<dbReference type="SUPFAM" id="SSF143243">
    <property type="entry name" value="Nqo5-like"/>
    <property type="match status" value="1"/>
</dbReference>
<dbReference type="InterPro" id="IPR037232">
    <property type="entry name" value="NADH_quin_OxRdtase_su_C/D-like"/>
</dbReference>
<name>A0A246HQF0_STEMA</name>
<evidence type="ECO:0000313" key="7">
    <source>
        <dbReference type="EMBL" id="OWQ56124.1"/>
    </source>
</evidence>
<comment type="subunit">
    <text evidence="3">NDH-1 is composed of 14 different subunits. Subunits NuoB, C, D, E, F, and G constitute the peripheral sector of the complex.</text>
</comment>
<evidence type="ECO:0000313" key="8">
    <source>
        <dbReference type="Proteomes" id="UP000198157"/>
    </source>
</evidence>
<keyword evidence="3" id="KW-1003">Cell membrane</keyword>
<keyword evidence="3 4" id="KW-1278">Translocase</keyword>
<comment type="subcellular location">
    <subcellularLocation>
        <location evidence="3">Cell membrane</location>
        <topology evidence="3">Peripheral membrane protein</topology>
        <orientation evidence="3">Cytoplasmic side</orientation>
    </subcellularLocation>
</comment>
<dbReference type="Proteomes" id="UP000198157">
    <property type="component" value="Unassembled WGS sequence"/>
</dbReference>
<dbReference type="AlphaFoldDB" id="A0A246HQF0"/>
<dbReference type="PROSITE" id="PS00542">
    <property type="entry name" value="COMPLEX1_30K"/>
    <property type="match status" value="1"/>
</dbReference>
<protein>
    <recommendedName>
        <fullName evidence="3">NADH-quinone oxidoreductase subunit C</fullName>
        <ecNumber evidence="3">7.1.1.-</ecNumber>
    </recommendedName>
    <alternativeName>
        <fullName evidence="3">NADH dehydrogenase I subunit C</fullName>
    </alternativeName>
    <alternativeName>
        <fullName evidence="3">NDH-1 subunit C</fullName>
    </alternativeName>
</protein>
<keyword evidence="3" id="KW-0830">Ubiquinone</keyword>
<dbReference type="GO" id="GO:0008137">
    <property type="term" value="F:NADH dehydrogenase (ubiquinone) activity"/>
    <property type="evidence" value="ECO:0007669"/>
    <property type="project" value="InterPro"/>
</dbReference>
<dbReference type="InterPro" id="IPR010218">
    <property type="entry name" value="NADH_DH_suC"/>
</dbReference>
<sequence>MAEQAHSFIDRLSARFAGAQVFVVEPRGEVTLEVPAADWHATALALRDEFGFEQAVDLCGLDYLGYGSDEWDTADVSSQGFSRGVEGKSVGRFAWGEFPTRETRDGAQPQPIPLQRFAVVAQLRSYQHNLTMRIRCFAPNEELPVVASLTNIWPGLNWFEREAFDLFGVIFEGHPDLRRILTDYGFVGHPFRKDFPLIGNVEVRYDEEKQRVIYEPVTSVEPRVGVPRVIRDDARFQTAAGETAQSEASK</sequence>
<proteinExistence type="inferred from homology"/>
<evidence type="ECO:0000256" key="5">
    <source>
        <dbReference type="RuleBase" id="RU003582"/>
    </source>
</evidence>
<evidence type="ECO:0000256" key="1">
    <source>
        <dbReference type="ARBA" id="ARBA00007569"/>
    </source>
</evidence>
<gene>
    <name evidence="3" type="primary">nuoC</name>
    <name evidence="7" type="ORF">CEE60_03070</name>
</gene>
<dbReference type="PANTHER" id="PTHR10884">
    <property type="entry name" value="NADH DEHYDROGENASE UBIQUINONE IRON-SULFUR PROTEIN 3"/>
    <property type="match status" value="1"/>
</dbReference>
<dbReference type="GO" id="GO:0048038">
    <property type="term" value="F:quinone binding"/>
    <property type="evidence" value="ECO:0007669"/>
    <property type="project" value="UniProtKB-KW"/>
</dbReference>
<comment type="catalytic activity">
    <reaction evidence="3 5">
        <text>a quinone + NADH + 5 H(+)(in) = a quinol + NAD(+) + 4 H(+)(out)</text>
        <dbReference type="Rhea" id="RHEA:57888"/>
        <dbReference type="ChEBI" id="CHEBI:15378"/>
        <dbReference type="ChEBI" id="CHEBI:24646"/>
        <dbReference type="ChEBI" id="CHEBI:57540"/>
        <dbReference type="ChEBI" id="CHEBI:57945"/>
        <dbReference type="ChEBI" id="CHEBI:132124"/>
    </reaction>
</comment>
<dbReference type="Pfam" id="PF00329">
    <property type="entry name" value="Complex1_30kDa"/>
    <property type="match status" value="1"/>
</dbReference>
<organism evidence="7 8">
    <name type="scientific">Stenotrophomonas maltophilia</name>
    <name type="common">Pseudomonas maltophilia</name>
    <name type="synonym">Xanthomonas maltophilia</name>
    <dbReference type="NCBI Taxonomy" id="40324"/>
    <lineage>
        <taxon>Bacteria</taxon>
        <taxon>Pseudomonadati</taxon>
        <taxon>Pseudomonadota</taxon>
        <taxon>Gammaproteobacteria</taxon>
        <taxon>Lysobacterales</taxon>
        <taxon>Lysobacteraceae</taxon>
        <taxon>Stenotrophomonas</taxon>
        <taxon>Stenotrophomonas maltophilia group</taxon>
    </lineage>
</organism>
<evidence type="ECO:0000256" key="3">
    <source>
        <dbReference type="HAMAP-Rule" id="MF_01357"/>
    </source>
</evidence>
<keyword evidence="3 5" id="KW-0874">Quinone</keyword>
<dbReference type="EC" id="7.1.1.-" evidence="3"/>
<dbReference type="GO" id="GO:0005886">
    <property type="term" value="C:plasma membrane"/>
    <property type="evidence" value="ECO:0007669"/>
    <property type="project" value="UniProtKB-SubCell"/>
</dbReference>
<dbReference type="NCBIfam" id="NF004732">
    <property type="entry name" value="PRK06074.1-4"/>
    <property type="match status" value="1"/>
</dbReference>
<feature type="domain" description="NADH:ubiquinone oxidoreductase 30kDa subunit" evidence="6">
    <location>
        <begin position="114"/>
        <end position="199"/>
    </location>
</feature>
<comment type="function">
    <text evidence="3">NDH-1 shuttles electrons from NADH, via FMN and iron-sulfur (Fe-S) centers, to quinones in the respiratory chain. The immediate electron acceptor for the enzyme in this species is believed to be ubiquinone. Couples the redox reaction to proton translocation (for every two electrons transferred, four hydrogen ions are translocated across the cytoplasmic membrane), and thus conserves the redox energy in a proton gradient.</text>
</comment>
<dbReference type="GO" id="GO:0050136">
    <property type="term" value="F:NADH dehydrogenase (quinone) (non-electrogenic) activity"/>
    <property type="evidence" value="ECO:0007669"/>
    <property type="project" value="UniProtKB-UniRule"/>
</dbReference>
<accession>A0A246HQF0</accession>